<feature type="chain" id="PRO_5017372075" description="Lipoprotein" evidence="2">
    <location>
        <begin position="26"/>
        <end position="87"/>
    </location>
</feature>
<dbReference type="PROSITE" id="PS51257">
    <property type="entry name" value="PROKAR_LIPOPROTEIN"/>
    <property type="match status" value="1"/>
</dbReference>
<reference evidence="3 4" key="1">
    <citation type="submission" date="2018-10" db="EMBL/GenBank/DDBJ databases">
        <title>Relationship between Morphology and Antimicrobial Activity in Streptomyces.</title>
        <authorList>
            <person name="Kang H.J."/>
            <person name="Kim S.B."/>
        </authorList>
    </citation>
    <scope>NUCLEOTIDE SEQUENCE [LARGE SCALE GENOMIC DNA]</scope>
    <source>
        <strain evidence="3 4">BH38</strain>
    </source>
</reference>
<evidence type="ECO:0000256" key="1">
    <source>
        <dbReference type="SAM" id="MobiDB-lite"/>
    </source>
</evidence>
<proteinExistence type="predicted"/>
<feature type="signal peptide" evidence="2">
    <location>
        <begin position="1"/>
        <end position="25"/>
    </location>
</feature>
<accession>A0A387HFZ2</accession>
<evidence type="ECO:0000313" key="3">
    <source>
        <dbReference type="EMBL" id="AYG81561.1"/>
    </source>
</evidence>
<dbReference type="Proteomes" id="UP000271554">
    <property type="component" value="Chromosome"/>
</dbReference>
<dbReference type="AlphaFoldDB" id="A0A387HFZ2"/>
<dbReference type="KEGG" id="shun:DWB77_03712"/>
<keyword evidence="4" id="KW-1185">Reference proteome</keyword>
<sequence length="87" mass="9184">MRRRVLAGVLLVVGLGAGLSGCQEAGGPVPVVVRGPAVGVTVPAHGCRLNRDGWAELPCVPERAANHRHTRGSCVRGRPGPHRCRRH</sequence>
<evidence type="ECO:0008006" key="5">
    <source>
        <dbReference type="Google" id="ProtNLM"/>
    </source>
</evidence>
<name>A0A387HFZ2_9ACTN</name>
<protein>
    <recommendedName>
        <fullName evidence="5">Lipoprotein</fullName>
    </recommendedName>
</protein>
<feature type="region of interest" description="Disordered" evidence="1">
    <location>
        <begin position="68"/>
        <end position="87"/>
    </location>
</feature>
<evidence type="ECO:0000313" key="4">
    <source>
        <dbReference type="Proteomes" id="UP000271554"/>
    </source>
</evidence>
<gene>
    <name evidence="3" type="ORF">DWB77_03712</name>
</gene>
<evidence type="ECO:0000256" key="2">
    <source>
        <dbReference type="SAM" id="SignalP"/>
    </source>
</evidence>
<dbReference type="RefSeq" id="WP_162952552.1">
    <property type="nucleotide sequence ID" value="NZ_CP032698.1"/>
</dbReference>
<dbReference type="EMBL" id="CP032698">
    <property type="protein sequence ID" value="AYG81561.1"/>
    <property type="molecule type" value="Genomic_DNA"/>
</dbReference>
<organism evidence="3 4">
    <name type="scientific">Streptomyces hundungensis</name>
    <dbReference type="NCBI Taxonomy" id="1077946"/>
    <lineage>
        <taxon>Bacteria</taxon>
        <taxon>Bacillati</taxon>
        <taxon>Actinomycetota</taxon>
        <taxon>Actinomycetes</taxon>
        <taxon>Kitasatosporales</taxon>
        <taxon>Streptomycetaceae</taxon>
        <taxon>Streptomyces</taxon>
    </lineage>
</organism>
<keyword evidence="2" id="KW-0732">Signal</keyword>